<dbReference type="GO" id="GO:0005737">
    <property type="term" value="C:cytoplasm"/>
    <property type="evidence" value="ECO:0007669"/>
    <property type="project" value="UniProtKB-SubCell"/>
</dbReference>
<dbReference type="PIRSF" id="PIRSF006171">
    <property type="entry name" value="RR_citrat_malat"/>
    <property type="match status" value="1"/>
</dbReference>
<dbReference type="Gene3D" id="3.40.50.2300">
    <property type="match status" value="1"/>
</dbReference>
<dbReference type="Pfam" id="PF00072">
    <property type="entry name" value="Response_reg"/>
    <property type="match status" value="1"/>
</dbReference>
<evidence type="ECO:0000256" key="2">
    <source>
        <dbReference type="ARBA" id="ARBA00022490"/>
    </source>
</evidence>
<dbReference type="SUPFAM" id="SSF52172">
    <property type="entry name" value="CheY-like"/>
    <property type="match status" value="1"/>
</dbReference>
<sequence>MIRVVIAEDDFRVAQLHEKFLASVDEVQVVGKALNAKETLALLKEENPDLLLLDVYMPDCLGTDLLHEIREHHPRVDIIMITAANDKAMIEKSLNYGVIDYIIKPITIERFHKTIEEYKQKRTMMNSTEHFDQSMVDQLIGRRKTAVKKEESVPKGIDPLTLDKVRTMLAETPEGMTAEQTSEKMGASKTTARRYLEYLISIDEGKAEMRYGKVGRPERKYFLE</sequence>
<dbReference type="InterPro" id="IPR051271">
    <property type="entry name" value="2C-system_Tx_regulators"/>
</dbReference>
<gene>
    <name evidence="11" type="ORF">HM131_05965</name>
</gene>
<evidence type="ECO:0000256" key="6">
    <source>
        <dbReference type="ARBA" id="ARBA00023125"/>
    </source>
</evidence>
<keyword evidence="3 9" id="KW-0597">Phosphoprotein</keyword>
<dbReference type="CDD" id="cd19925">
    <property type="entry name" value="REC_citrate_TCS"/>
    <property type="match status" value="1"/>
</dbReference>
<name>A0A1W5ZT04_9BACI</name>
<keyword evidence="6 11" id="KW-0238">DNA-binding</keyword>
<dbReference type="GO" id="GO:0000156">
    <property type="term" value="F:phosphorelay response regulator activity"/>
    <property type="evidence" value="ECO:0007669"/>
    <property type="project" value="TreeGrafter"/>
</dbReference>
<dbReference type="AlphaFoldDB" id="A0A1W5ZT04"/>
<dbReference type="SMART" id="SM00448">
    <property type="entry name" value="REC"/>
    <property type="match status" value="1"/>
</dbReference>
<dbReference type="Pfam" id="PF20714">
    <property type="entry name" value="HTH_64"/>
    <property type="match status" value="1"/>
</dbReference>
<dbReference type="PANTHER" id="PTHR45526">
    <property type="entry name" value="TRANSCRIPTIONAL REGULATORY PROTEIN DPIA"/>
    <property type="match status" value="1"/>
</dbReference>
<feature type="modified residue" description="4-aspartylphosphate" evidence="9">
    <location>
        <position position="54"/>
    </location>
</feature>
<reference evidence="11 12" key="1">
    <citation type="submission" date="2017-04" db="EMBL/GenBank/DDBJ databases">
        <title>The whole genome sequencing and assembly of Halobacillus mangrovi strain.</title>
        <authorList>
            <person name="Lee S.-J."/>
            <person name="Park M.-K."/>
            <person name="Kim J.-Y."/>
            <person name="Lee Y.-J."/>
            <person name="Yi H."/>
            <person name="Bahn Y.-S."/>
            <person name="Kim J.F."/>
            <person name="Lee D.-W."/>
        </authorList>
    </citation>
    <scope>NUCLEOTIDE SEQUENCE [LARGE SCALE GENOMIC DNA]</scope>
    <source>
        <strain evidence="11 12">KTB 131</strain>
    </source>
</reference>
<keyword evidence="4" id="KW-0902">Two-component regulatory system</keyword>
<evidence type="ECO:0000256" key="1">
    <source>
        <dbReference type="ARBA" id="ARBA00004496"/>
    </source>
</evidence>
<dbReference type="GO" id="GO:0003700">
    <property type="term" value="F:DNA-binding transcription factor activity"/>
    <property type="evidence" value="ECO:0007669"/>
    <property type="project" value="InterPro"/>
</dbReference>
<dbReference type="OrthoDB" id="9759232at2"/>
<protein>
    <submittedName>
        <fullName evidence="11">DNA-binding response regulator</fullName>
    </submittedName>
</protein>
<proteinExistence type="predicted"/>
<keyword evidence="5" id="KW-0805">Transcription regulation</keyword>
<dbReference type="STRING" id="402384.HM131_05965"/>
<dbReference type="KEGG" id="hmn:HM131_05965"/>
<keyword evidence="7" id="KW-0010">Activator</keyword>
<accession>A0A1W5ZT04</accession>
<evidence type="ECO:0000313" key="11">
    <source>
        <dbReference type="EMBL" id="ARI76409.1"/>
    </source>
</evidence>
<organism evidence="11 12">
    <name type="scientific">Halobacillus mangrovi</name>
    <dbReference type="NCBI Taxonomy" id="402384"/>
    <lineage>
        <taxon>Bacteria</taxon>
        <taxon>Bacillati</taxon>
        <taxon>Bacillota</taxon>
        <taxon>Bacilli</taxon>
        <taxon>Bacillales</taxon>
        <taxon>Bacillaceae</taxon>
        <taxon>Halobacillus</taxon>
    </lineage>
</organism>
<dbReference type="PROSITE" id="PS50110">
    <property type="entry name" value="RESPONSE_REGULATORY"/>
    <property type="match status" value="1"/>
</dbReference>
<evidence type="ECO:0000256" key="8">
    <source>
        <dbReference type="ARBA" id="ARBA00023163"/>
    </source>
</evidence>
<evidence type="ECO:0000256" key="4">
    <source>
        <dbReference type="ARBA" id="ARBA00023012"/>
    </source>
</evidence>
<evidence type="ECO:0000256" key="7">
    <source>
        <dbReference type="ARBA" id="ARBA00023159"/>
    </source>
</evidence>
<dbReference type="InterPro" id="IPR048714">
    <property type="entry name" value="DpiA-like_HTH"/>
</dbReference>
<dbReference type="PANTHER" id="PTHR45526:SF6">
    <property type="entry name" value="TRANSCRIPTIONAL REGULATORY PROTEIN CITT"/>
    <property type="match status" value="1"/>
</dbReference>
<keyword evidence="8" id="KW-0804">Transcription</keyword>
<dbReference type="Proteomes" id="UP000192527">
    <property type="component" value="Chromosome"/>
</dbReference>
<evidence type="ECO:0000256" key="5">
    <source>
        <dbReference type="ARBA" id="ARBA00023015"/>
    </source>
</evidence>
<dbReference type="GO" id="GO:0003677">
    <property type="term" value="F:DNA binding"/>
    <property type="evidence" value="ECO:0007669"/>
    <property type="project" value="UniProtKB-KW"/>
</dbReference>
<comment type="subcellular location">
    <subcellularLocation>
        <location evidence="1">Cytoplasm</location>
    </subcellularLocation>
</comment>
<evidence type="ECO:0000256" key="9">
    <source>
        <dbReference type="PROSITE-ProRule" id="PRU00169"/>
    </source>
</evidence>
<evidence type="ECO:0000256" key="3">
    <source>
        <dbReference type="ARBA" id="ARBA00022553"/>
    </source>
</evidence>
<evidence type="ECO:0000259" key="10">
    <source>
        <dbReference type="PROSITE" id="PS50110"/>
    </source>
</evidence>
<keyword evidence="2" id="KW-0963">Cytoplasm</keyword>
<dbReference type="InterPro" id="IPR011006">
    <property type="entry name" value="CheY-like_superfamily"/>
</dbReference>
<dbReference type="RefSeq" id="WP_085028888.1">
    <property type="nucleotide sequence ID" value="NZ_CP020772.1"/>
</dbReference>
<keyword evidence="12" id="KW-1185">Reference proteome</keyword>
<dbReference type="InterPro" id="IPR024187">
    <property type="entry name" value="Sig_transdc_resp-reg_cit/mal"/>
</dbReference>
<dbReference type="InterPro" id="IPR001789">
    <property type="entry name" value="Sig_transdc_resp-reg_receiver"/>
</dbReference>
<dbReference type="EMBL" id="CP020772">
    <property type="protein sequence ID" value="ARI76409.1"/>
    <property type="molecule type" value="Genomic_DNA"/>
</dbReference>
<feature type="domain" description="Response regulatory" evidence="10">
    <location>
        <begin position="3"/>
        <end position="119"/>
    </location>
</feature>
<evidence type="ECO:0000313" key="12">
    <source>
        <dbReference type="Proteomes" id="UP000192527"/>
    </source>
</evidence>